<name>A0AAW1IEM1_POPJA</name>
<proteinExistence type="predicted"/>
<comment type="caution">
    <text evidence="1">The sequence shown here is derived from an EMBL/GenBank/DDBJ whole genome shotgun (WGS) entry which is preliminary data.</text>
</comment>
<organism evidence="1 2">
    <name type="scientific">Popillia japonica</name>
    <name type="common">Japanese beetle</name>
    <dbReference type="NCBI Taxonomy" id="7064"/>
    <lineage>
        <taxon>Eukaryota</taxon>
        <taxon>Metazoa</taxon>
        <taxon>Ecdysozoa</taxon>
        <taxon>Arthropoda</taxon>
        <taxon>Hexapoda</taxon>
        <taxon>Insecta</taxon>
        <taxon>Pterygota</taxon>
        <taxon>Neoptera</taxon>
        <taxon>Endopterygota</taxon>
        <taxon>Coleoptera</taxon>
        <taxon>Polyphaga</taxon>
        <taxon>Scarabaeiformia</taxon>
        <taxon>Scarabaeidae</taxon>
        <taxon>Rutelinae</taxon>
        <taxon>Popillia</taxon>
    </lineage>
</organism>
<accession>A0AAW1IEM1</accession>
<keyword evidence="2" id="KW-1185">Reference proteome</keyword>
<protein>
    <submittedName>
        <fullName evidence="1">Uncharacterized protein</fullName>
    </submittedName>
</protein>
<reference evidence="1 2" key="1">
    <citation type="journal article" date="2024" name="BMC Genomics">
        <title>De novo assembly and annotation of Popillia japonica's genome with initial clues to its potential as an invasive pest.</title>
        <authorList>
            <person name="Cucini C."/>
            <person name="Boschi S."/>
            <person name="Funari R."/>
            <person name="Cardaioli E."/>
            <person name="Iannotti N."/>
            <person name="Marturano G."/>
            <person name="Paoli F."/>
            <person name="Bruttini M."/>
            <person name="Carapelli A."/>
            <person name="Frati F."/>
            <person name="Nardi F."/>
        </authorList>
    </citation>
    <scope>NUCLEOTIDE SEQUENCE [LARGE SCALE GENOMIC DNA]</scope>
    <source>
        <strain evidence="1">DMR45628</strain>
    </source>
</reference>
<evidence type="ECO:0000313" key="1">
    <source>
        <dbReference type="EMBL" id="KAK9687887.1"/>
    </source>
</evidence>
<evidence type="ECO:0000313" key="2">
    <source>
        <dbReference type="Proteomes" id="UP001458880"/>
    </source>
</evidence>
<gene>
    <name evidence="1" type="ORF">QE152_g35936</name>
</gene>
<dbReference type="Proteomes" id="UP001458880">
    <property type="component" value="Unassembled WGS sequence"/>
</dbReference>
<dbReference type="EMBL" id="JASPKY010000616">
    <property type="protein sequence ID" value="KAK9687887.1"/>
    <property type="molecule type" value="Genomic_DNA"/>
</dbReference>
<sequence length="176" mass="20500">MCAFVLHLQDPCETGTYTREFDNVGRRGHPTPSGSLCRFGRIPRAQHRLIYRSTLTYPCTDFQSLVGFIYSVIVLFEQVAFGAPAVRLHRIKLQSQWRKSRNLIWEILIYGTIKKVCAKACWMVLHYTRGIQESMMDYNTKTGFQNNELCYVNWDGDTQRILPHKIRKVLAKIARL</sequence>
<dbReference type="AlphaFoldDB" id="A0AAW1IEM1"/>